<evidence type="ECO:0000313" key="5">
    <source>
        <dbReference type="Proteomes" id="UP000468650"/>
    </source>
</evidence>
<evidence type="ECO:0000256" key="1">
    <source>
        <dbReference type="ARBA" id="ARBA00022729"/>
    </source>
</evidence>
<dbReference type="InterPro" id="IPR000601">
    <property type="entry name" value="PKD_dom"/>
</dbReference>
<dbReference type="SUPFAM" id="SSF49299">
    <property type="entry name" value="PKD domain"/>
    <property type="match status" value="1"/>
</dbReference>
<dbReference type="Gene3D" id="2.60.40.10">
    <property type="entry name" value="Immunoglobulins"/>
    <property type="match status" value="1"/>
</dbReference>
<evidence type="ECO:0000259" key="3">
    <source>
        <dbReference type="PROSITE" id="PS50093"/>
    </source>
</evidence>
<dbReference type="PROSITE" id="PS50093">
    <property type="entry name" value="PKD"/>
    <property type="match status" value="1"/>
</dbReference>
<evidence type="ECO:0000256" key="2">
    <source>
        <dbReference type="SAM" id="SignalP"/>
    </source>
</evidence>
<protein>
    <submittedName>
        <fullName evidence="4">T9SS type A sorting domain-containing protein</fullName>
    </submittedName>
</protein>
<keyword evidence="5" id="KW-1185">Reference proteome</keyword>
<dbReference type="Pfam" id="PF18911">
    <property type="entry name" value="PKD_4"/>
    <property type="match status" value="1"/>
</dbReference>
<dbReference type="Pfam" id="PF18962">
    <property type="entry name" value="Por_Secre_tail"/>
    <property type="match status" value="1"/>
</dbReference>
<dbReference type="InterPro" id="IPR035986">
    <property type="entry name" value="PKD_dom_sf"/>
</dbReference>
<reference evidence="4 5" key="1">
    <citation type="submission" date="2019-09" db="EMBL/GenBank/DDBJ databases">
        <title>Genomes of family Cryomorphaceae.</title>
        <authorList>
            <person name="Bowman J.P."/>
        </authorList>
    </citation>
    <scope>NUCLEOTIDE SEQUENCE [LARGE SCALE GENOMIC DNA]</scope>
    <source>
        <strain evidence="4 5">LMG 25704</strain>
    </source>
</reference>
<dbReference type="EMBL" id="WBVO01000010">
    <property type="protein sequence ID" value="KAB2807739.1"/>
    <property type="molecule type" value="Genomic_DNA"/>
</dbReference>
<accession>A0A6N6RF87</accession>
<dbReference type="InterPro" id="IPR013783">
    <property type="entry name" value="Ig-like_fold"/>
</dbReference>
<comment type="caution">
    <text evidence="4">The sequence shown here is derived from an EMBL/GenBank/DDBJ whole genome shotgun (WGS) entry which is preliminary data.</text>
</comment>
<keyword evidence="1 2" id="KW-0732">Signal</keyword>
<organism evidence="4 5">
    <name type="scientific">Phaeocystidibacter luteus</name>
    <dbReference type="NCBI Taxonomy" id="911197"/>
    <lineage>
        <taxon>Bacteria</taxon>
        <taxon>Pseudomonadati</taxon>
        <taxon>Bacteroidota</taxon>
        <taxon>Flavobacteriia</taxon>
        <taxon>Flavobacteriales</taxon>
        <taxon>Phaeocystidibacteraceae</taxon>
        <taxon>Phaeocystidibacter</taxon>
    </lineage>
</organism>
<sequence>MMKKLLSLLCLSLSIGAFAQNTVTVQVDNGNQPHSGVAVFLYENPMARTTGPITNTDLFTQVEYTSGNGIASFTTSSDTAFYGTFDCSGNFYQGFHIFAPASQAMDTLVYTTCVPNDCSAIIRTGQTATGLGIEATALRDINWTNLPGSDHRFDVNGTSYQGTTSSANSSSVMVPNSALPASGPVTIFYTRTDSLCSAVWDSLWYNGGGSGLSCNASFFVDSVNTAAFQGQLILQENSTTSSGSIVSYVWDMGDGNLYNTQYPIHTYAATAASYNICLTITAVDGADTCRSTFCLPVQFDSTGAPVLKNGFTVNVIDPATFSLDDPLLESISLYPNPSKGEARLTWDATLNVDQVSVFTINGQQMLNLTPNNNEVMISSLPTGVYMVRIQTENAVTSQRLIVE</sequence>
<gene>
    <name evidence="4" type="ORF">F8C67_11910</name>
</gene>
<dbReference type="AlphaFoldDB" id="A0A6N6RF87"/>
<dbReference type="NCBIfam" id="TIGR04183">
    <property type="entry name" value="Por_Secre_tail"/>
    <property type="match status" value="1"/>
</dbReference>
<dbReference type="CDD" id="cd00146">
    <property type="entry name" value="PKD"/>
    <property type="match status" value="1"/>
</dbReference>
<feature type="chain" id="PRO_5026909834" evidence="2">
    <location>
        <begin position="20"/>
        <end position="403"/>
    </location>
</feature>
<dbReference type="InterPro" id="IPR026444">
    <property type="entry name" value="Secre_tail"/>
</dbReference>
<feature type="domain" description="PKD" evidence="3">
    <location>
        <begin position="238"/>
        <end position="271"/>
    </location>
</feature>
<dbReference type="Proteomes" id="UP000468650">
    <property type="component" value="Unassembled WGS sequence"/>
</dbReference>
<evidence type="ECO:0000313" key="4">
    <source>
        <dbReference type="EMBL" id="KAB2807739.1"/>
    </source>
</evidence>
<dbReference type="OrthoDB" id="3179827at2"/>
<name>A0A6N6RF87_9FLAO</name>
<proteinExistence type="predicted"/>
<feature type="signal peptide" evidence="2">
    <location>
        <begin position="1"/>
        <end position="19"/>
    </location>
</feature>